<dbReference type="Proteomes" id="UP000197424">
    <property type="component" value="Chromosome"/>
</dbReference>
<dbReference type="InterPro" id="IPR036291">
    <property type="entry name" value="NAD(P)-bd_dom_sf"/>
</dbReference>
<feature type="domain" description="NAD-dependent epimerase/dehydratase" evidence="1">
    <location>
        <begin position="28"/>
        <end position="238"/>
    </location>
</feature>
<dbReference type="PANTHER" id="PTHR48079:SF6">
    <property type="entry name" value="NAD(P)-BINDING DOMAIN-CONTAINING PROTEIN-RELATED"/>
    <property type="match status" value="1"/>
</dbReference>
<dbReference type="GO" id="GO:0004029">
    <property type="term" value="F:aldehyde dehydrogenase (NAD+) activity"/>
    <property type="evidence" value="ECO:0007669"/>
    <property type="project" value="TreeGrafter"/>
</dbReference>
<proteinExistence type="predicted"/>
<evidence type="ECO:0000259" key="1">
    <source>
        <dbReference type="Pfam" id="PF01370"/>
    </source>
</evidence>
<dbReference type="Pfam" id="PF01370">
    <property type="entry name" value="Epimerase"/>
    <property type="match status" value="1"/>
</dbReference>
<dbReference type="EMBL" id="CP022115">
    <property type="protein sequence ID" value="ASJ23228.1"/>
    <property type="molecule type" value="Genomic_DNA"/>
</dbReference>
<reference evidence="3" key="1">
    <citation type="submission" date="2017-06" db="EMBL/GenBank/DDBJ databases">
        <title>Whole genome sequence of Laribacter hongkongensis LHGZ1.</title>
        <authorList>
            <person name="Chen D."/>
            <person name="Wu H."/>
            <person name="Chen J."/>
        </authorList>
    </citation>
    <scope>NUCLEOTIDE SEQUENCE [LARGE SCALE GENOMIC DNA]</scope>
    <source>
        <strain evidence="3">LHGZ1</strain>
    </source>
</reference>
<name>A0A248LEL4_9NEIS</name>
<evidence type="ECO:0000313" key="2">
    <source>
        <dbReference type="EMBL" id="ASJ23228.1"/>
    </source>
</evidence>
<gene>
    <name evidence="2" type="ORF">LHGZ1_0397</name>
</gene>
<dbReference type="Gene3D" id="3.40.50.720">
    <property type="entry name" value="NAD(P)-binding Rossmann-like Domain"/>
    <property type="match status" value="1"/>
</dbReference>
<protein>
    <submittedName>
        <fullName evidence="2">NAD-dependent epimerase/dehydratase</fullName>
    </submittedName>
</protein>
<dbReference type="GO" id="GO:0005737">
    <property type="term" value="C:cytoplasm"/>
    <property type="evidence" value="ECO:0007669"/>
    <property type="project" value="TreeGrafter"/>
</dbReference>
<dbReference type="AlphaFoldDB" id="A0A248LEL4"/>
<dbReference type="SUPFAM" id="SSF51735">
    <property type="entry name" value="NAD(P)-binding Rossmann-fold domains"/>
    <property type="match status" value="1"/>
</dbReference>
<accession>A0A248LEL4</accession>
<sequence>MLSERLHAIVLTNRPSHPCRHSRRPRLLVIGAGDIARRAMPVLARRYRVWALVRTEESARQWRTLGAAVIVGDLDQPATLWRLAGIAASHLLYTAPPAPQGHVDARVRHVVNMLKKRSSLPQSLTYISSSGVYGHCHGQSIDETRRPAPGSARARRRLDAEQVWRRLAQRSGLRLTLLRAPGIHAAERLPLARILAGIPALLPGEDSLHTHVHADDLARACVLSLARRRGGTRCYNLGDHDALPGGDRLDLVADAFGLPRVPRLPAADLQAVVGPLRWSFLRESRQLDCRRIHEELAWTPQVSGVAALLATLSPAARARLLAAARTDG</sequence>
<organism evidence="2 3">
    <name type="scientific">Laribacter hongkongensis</name>
    <dbReference type="NCBI Taxonomy" id="168471"/>
    <lineage>
        <taxon>Bacteria</taxon>
        <taxon>Pseudomonadati</taxon>
        <taxon>Pseudomonadota</taxon>
        <taxon>Betaproteobacteria</taxon>
        <taxon>Neisseriales</taxon>
        <taxon>Aquaspirillaceae</taxon>
        <taxon>Laribacter</taxon>
    </lineage>
</organism>
<evidence type="ECO:0000313" key="3">
    <source>
        <dbReference type="Proteomes" id="UP000197424"/>
    </source>
</evidence>
<dbReference type="InterPro" id="IPR051783">
    <property type="entry name" value="NAD(P)-dependent_oxidoreduct"/>
</dbReference>
<dbReference type="InterPro" id="IPR001509">
    <property type="entry name" value="Epimerase_deHydtase"/>
</dbReference>
<dbReference type="PANTHER" id="PTHR48079">
    <property type="entry name" value="PROTEIN YEEZ"/>
    <property type="match status" value="1"/>
</dbReference>